<keyword evidence="2" id="KW-1133">Transmembrane helix</keyword>
<evidence type="ECO:0000256" key="1">
    <source>
        <dbReference type="SAM" id="MobiDB-lite"/>
    </source>
</evidence>
<feature type="transmembrane region" description="Helical" evidence="2">
    <location>
        <begin position="213"/>
        <end position="231"/>
    </location>
</feature>
<keyword evidence="2" id="KW-0472">Membrane</keyword>
<evidence type="ECO:0000313" key="3">
    <source>
        <dbReference type="EnsemblMetazoa" id="GAUT038946-PA"/>
    </source>
</evidence>
<evidence type="ECO:0000313" key="4">
    <source>
        <dbReference type="Proteomes" id="UP000078200"/>
    </source>
</evidence>
<organism evidence="3 4">
    <name type="scientific">Glossina austeni</name>
    <name type="common">Savannah tsetse fly</name>
    <dbReference type="NCBI Taxonomy" id="7395"/>
    <lineage>
        <taxon>Eukaryota</taxon>
        <taxon>Metazoa</taxon>
        <taxon>Ecdysozoa</taxon>
        <taxon>Arthropoda</taxon>
        <taxon>Hexapoda</taxon>
        <taxon>Insecta</taxon>
        <taxon>Pterygota</taxon>
        <taxon>Neoptera</taxon>
        <taxon>Endopterygota</taxon>
        <taxon>Diptera</taxon>
        <taxon>Brachycera</taxon>
        <taxon>Muscomorpha</taxon>
        <taxon>Hippoboscoidea</taxon>
        <taxon>Glossinidae</taxon>
        <taxon>Glossina</taxon>
    </lineage>
</organism>
<dbReference type="Proteomes" id="UP000078200">
    <property type="component" value="Unassembled WGS sequence"/>
</dbReference>
<protein>
    <submittedName>
        <fullName evidence="3">Uncharacterized protein</fullName>
    </submittedName>
</protein>
<name>A0A1A9VIZ8_GLOAU</name>
<dbReference type="VEuPathDB" id="VectorBase:GAUT038946"/>
<feature type="compositionally biased region" description="Polar residues" evidence="1">
    <location>
        <begin position="29"/>
        <end position="50"/>
    </location>
</feature>
<reference evidence="3" key="1">
    <citation type="submission" date="2020-05" db="UniProtKB">
        <authorList>
            <consortium name="EnsemblMetazoa"/>
        </authorList>
    </citation>
    <scope>IDENTIFICATION</scope>
    <source>
        <strain evidence="3">TTRI</strain>
    </source>
</reference>
<proteinExistence type="predicted"/>
<sequence length="354" mass="41000">MSDERQNLTTFSSVEEQHSKQKDIKTLKASKSQDSASLDLTDVGSTQNENKTIRPQMSFEERYTTIIQENILENTINREAVQRQIQHFFPGTRTLKKTEKINKDPSTNRVETDFDFTKHSMKNQPVMAFLTKRPRNFAESFGLTIMMLRISGLFPYYFEQAEARLRWCWKGFGFTLLHLMIYTYVNISSLIANWQDYSQPMIGHSSLTVFGNFALRLTGVLMTFCIFLLLFRNTEAMVNSTNVFTKILDELILLDINVAKVLNQLSFYLEAGGKTHYYMILYEKIGCLGHCLCPTPTLFFNNREKANISGYFMNKWEKVDVTKDSYGFCSSNKVPQTSFLLKSLKANFADDRFH</sequence>
<keyword evidence="4" id="KW-1185">Reference proteome</keyword>
<feature type="region of interest" description="Disordered" evidence="1">
    <location>
        <begin position="1"/>
        <end position="50"/>
    </location>
</feature>
<feature type="transmembrane region" description="Helical" evidence="2">
    <location>
        <begin position="171"/>
        <end position="193"/>
    </location>
</feature>
<evidence type="ECO:0000256" key="2">
    <source>
        <dbReference type="SAM" id="Phobius"/>
    </source>
</evidence>
<keyword evidence="2" id="KW-0812">Transmembrane</keyword>
<accession>A0A1A9VIZ8</accession>
<dbReference type="EnsemblMetazoa" id="GAUT038946-RA">
    <property type="protein sequence ID" value="GAUT038946-PA"/>
    <property type="gene ID" value="GAUT038946"/>
</dbReference>
<dbReference type="AlphaFoldDB" id="A0A1A9VIZ8"/>
<feature type="compositionally biased region" description="Basic and acidic residues" evidence="1">
    <location>
        <begin position="15"/>
        <end position="26"/>
    </location>
</feature>